<evidence type="ECO:0000259" key="3">
    <source>
        <dbReference type="Pfam" id="PF14706"/>
    </source>
</evidence>
<evidence type="ECO:0000313" key="5">
    <source>
        <dbReference type="Proteomes" id="UP000005737"/>
    </source>
</evidence>
<dbReference type="GO" id="GO:0003677">
    <property type="term" value="F:DNA binding"/>
    <property type="evidence" value="ECO:0007669"/>
    <property type="project" value="InterPro"/>
</dbReference>
<feature type="domain" description="Transposase Tn5-like N-terminal" evidence="3">
    <location>
        <begin position="20"/>
        <end position="77"/>
    </location>
</feature>
<dbReference type="InterPro" id="IPR002559">
    <property type="entry name" value="Transposase_11"/>
</dbReference>
<dbReference type="Proteomes" id="UP000005737">
    <property type="component" value="Unassembled WGS sequence"/>
</dbReference>
<feature type="domain" description="Transposase Tn5 dimerisation" evidence="2">
    <location>
        <begin position="383"/>
        <end position="464"/>
    </location>
</feature>
<protein>
    <recommendedName>
        <fullName evidence="6">Transposase IS4 family protein</fullName>
    </recommendedName>
</protein>
<accession>H2CD25</accession>
<keyword evidence="5" id="KW-1185">Reference proteome</keyword>
<sequence>MKKRQQSAQEPQELDSEVANWGAQEFASANIGDARLNARLIAVAEAFMQKPGASVPKASASWAGAKGVYRFFDNAKVNSQNILSPHTESTKQRIEGRELVLAIQDTSTIDYSTRDATDDIGPAGNRLTRGLMLHPTLAVTPEGTPLGILDLQIWNRPDNTWSSELTREERRNTPLEDKESMKWINSYRKVCEIQKEMNDKVHFVNVCDREGDMYDLFLEHHKLSTENPPDLLVRAAKDRKLAGDSGFLWDFMESIDVFGEYDIQVQRKVGKKAREATLQIRFSKITMRRPFHRYPVKENPSFDLYAVYTCEKNPPQKEEGISWMLLTTMPVLTFEEAVEKVEWYTDRWIIETFFKVLKSGCKIENRQMKTGARLMSCITVDSIIAWRILFLTFIGRELPDLSAEIVFEPHEWQSLHCRINNTSELPNTVPSLYTVMIQIAKLGGFLARKSDGFPGPITIFQGMHVLYDMAAVYKILRPEATSG</sequence>
<proteinExistence type="predicted"/>
<dbReference type="InterPro" id="IPR047768">
    <property type="entry name" value="Tn5p-like"/>
</dbReference>
<feature type="domain" description="Transposase IS4-like" evidence="1">
    <location>
        <begin position="237"/>
        <end position="373"/>
    </location>
</feature>
<dbReference type="InterPro" id="IPR003201">
    <property type="entry name" value="Transposase_Tn5"/>
</dbReference>
<dbReference type="Pfam" id="PF01609">
    <property type="entry name" value="DDE_Tnp_1"/>
    <property type="match status" value="1"/>
</dbReference>
<dbReference type="InterPro" id="IPR012337">
    <property type="entry name" value="RNaseH-like_sf"/>
</dbReference>
<dbReference type="GO" id="GO:0004803">
    <property type="term" value="F:transposase activity"/>
    <property type="evidence" value="ECO:0007669"/>
    <property type="project" value="InterPro"/>
</dbReference>
<dbReference type="SUPFAM" id="SSF53098">
    <property type="entry name" value="Ribonuclease H-like"/>
    <property type="match status" value="1"/>
</dbReference>
<dbReference type="GO" id="GO:0006313">
    <property type="term" value="P:DNA transposition"/>
    <property type="evidence" value="ECO:0007669"/>
    <property type="project" value="InterPro"/>
</dbReference>
<dbReference type="Gene3D" id="1.10.740.10">
    <property type="entry name" value="Transferase Inhibitor Protein From Tn5, Chain"/>
    <property type="match status" value="1"/>
</dbReference>
<evidence type="ECO:0000313" key="4">
    <source>
        <dbReference type="EMBL" id="EHQ07501.1"/>
    </source>
</evidence>
<name>H2CD25_9LEPT</name>
<dbReference type="NCBIfam" id="NF033590">
    <property type="entry name" value="transpos_IS4_3"/>
    <property type="match status" value="1"/>
</dbReference>
<dbReference type="RefSeq" id="WP_002773431.1">
    <property type="nucleotide sequence ID" value="NZ_JH597773.1"/>
</dbReference>
<evidence type="ECO:0000259" key="2">
    <source>
        <dbReference type="Pfam" id="PF02281"/>
    </source>
</evidence>
<dbReference type="PANTHER" id="PTHR37319">
    <property type="entry name" value="TRANSPOSASE"/>
    <property type="match status" value="1"/>
</dbReference>
<dbReference type="InterPro" id="IPR014737">
    <property type="entry name" value="Transposase_Tn5-like_C"/>
</dbReference>
<dbReference type="Gene3D" id="1.10.246.40">
    <property type="entry name" value="Tn5 transposase, domain 1"/>
    <property type="match status" value="1"/>
</dbReference>
<dbReference type="HOGENOM" id="CLU_045115_0_0_12"/>
<dbReference type="InterPro" id="IPR038215">
    <property type="entry name" value="TN5-like_N_sf"/>
</dbReference>
<reference evidence="4 5" key="1">
    <citation type="submission" date="2011-10" db="EMBL/GenBank/DDBJ databases">
        <title>The Improved High-Quality Draft genome of Leptonema illini DSM 21528.</title>
        <authorList>
            <consortium name="US DOE Joint Genome Institute (JGI-PGF)"/>
            <person name="Lucas S."/>
            <person name="Copeland A."/>
            <person name="Lapidus A."/>
            <person name="Glavina del Rio T."/>
            <person name="Dalin E."/>
            <person name="Tice H."/>
            <person name="Bruce D."/>
            <person name="Goodwin L."/>
            <person name="Pitluck S."/>
            <person name="Peters L."/>
            <person name="Mikhailova N."/>
            <person name="Held B."/>
            <person name="Kyrpides N."/>
            <person name="Mavromatis K."/>
            <person name="Ivanova N."/>
            <person name="Markowitz V."/>
            <person name="Cheng J.-F."/>
            <person name="Hugenholtz P."/>
            <person name="Woyke T."/>
            <person name="Wu D."/>
            <person name="Gronow S."/>
            <person name="Wellnitz S."/>
            <person name="Brambilla E.-M."/>
            <person name="Klenk H.-P."/>
            <person name="Eisen J.A."/>
        </authorList>
    </citation>
    <scope>NUCLEOTIDE SEQUENCE [LARGE SCALE GENOMIC DNA]</scope>
    <source>
        <strain evidence="4 5">DSM 21528</strain>
    </source>
</reference>
<dbReference type="EMBL" id="JH597773">
    <property type="protein sequence ID" value="EHQ07501.1"/>
    <property type="molecule type" value="Genomic_DNA"/>
</dbReference>
<dbReference type="AlphaFoldDB" id="H2CD25"/>
<dbReference type="Pfam" id="PF14706">
    <property type="entry name" value="Tnp_DNA_bind"/>
    <property type="match status" value="1"/>
</dbReference>
<dbReference type="PANTHER" id="PTHR37319:SF1">
    <property type="entry name" value="TRANSPOSASE TN5 DIMERISATION DOMAIN-CONTAINING PROTEIN"/>
    <property type="match status" value="1"/>
</dbReference>
<dbReference type="Pfam" id="PF02281">
    <property type="entry name" value="Dimer_Tnp_Tn5"/>
    <property type="match status" value="1"/>
</dbReference>
<dbReference type="InterPro" id="IPR014735">
    <property type="entry name" value="Transposase_Tn5-like_N"/>
</dbReference>
<dbReference type="Gene3D" id="3.90.350.10">
    <property type="entry name" value="Transposase Inhibitor Protein From Tn5, Chain A, domain 1"/>
    <property type="match status" value="1"/>
</dbReference>
<dbReference type="InterPro" id="IPR054836">
    <property type="entry name" value="Tn5_transposase"/>
</dbReference>
<evidence type="ECO:0008006" key="6">
    <source>
        <dbReference type="Google" id="ProtNLM"/>
    </source>
</evidence>
<organism evidence="4 5">
    <name type="scientific">Leptonema illini DSM 21528</name>
    <dbReference type="NCBI Taxonomy" id="929563"/>
    <lineage>
        <taxon>Bacteria</taxon>
        <taxon>Pseudomonadati</taxon>
        <taxon>Spirochaetota</taxon>
        <taxon>Spirochaetia</taxon>
        <taxon>Leptospirales</taxon>
        <taxon>Leptospiraceae</taxon>
        <taxon>Leptonema</taxon>
    </lineage>
</organism>
<evidence type="ECO:0000259" key="1">
    <source>
        <dbReference type="Pfam" id="PF01609"/>
    </source>
</evidence>
<gene>
    <name evidence="4" type="ORF">Lepil_2831</name>
</gene>